<protein>
    <submittedName>
        <fullName evidence="1">HEAT repeat domain-containing protein</fullName>
    </submittedName>
</protein>
<sequence>MFDPDIAPSGTLLGLLQRGRGDGTLHALTAPRPEALAALNHCVLNDPRHDWQVENRSLYYARLHLDLHGDLDAIEAHLFDPEDLLDTEESRTGLALAVLGHLASYGRGDALPLLRRYAAHGSNWAWALDELALRDDDAGLRSLAQPVLDRFPTDPEGEAELAATVRDAFEPRPWRLWADDPRPAVSARVRAAQETGCFDRWQRQMRPTGPRPGWSVEAVLDWAQQGLERGAALHVPAARCLAAVAGPDDRAEIVRAARDGADGARCTALRYLADHHDPDALPLIEDAVATGSAAVADAAVDAFERMRSLAAV</sequence>
<organism evidence="1">
    <name type="scientific">Streptomyces sp. SID14436</name>
    <dbReference type="NCBI Taxonomy" id="2706070"/>
    <lineage>
        <taxon>Bacteria</taxon>
        <taxon>Bacillati</taxon>
        <taxon>Actinomycetota</taxon>
        <taxon>Actinomycetes</taxon>
        <taxon>Kitasatosporales</taxon>
        <taxon>Streptomycetaceae</taxon>
        <taxon>Streptomyces</taxon>
    </lineage>
</organism>
<feature type="non-terminal residue" evidence="1">
    <location>
        <position position="312"/>
    </location>
</feature>
<name>A0A6G3QQ74_9ACTN</name>
<dbReference type="RefSeq" id="WP_164438064.1">
    <property type="nucleotide sequence ID" value="NZ_JAAGMD010000139.1"/>
</dbReference>
<reference evidence="1" key="1">
    <citation type="submission" date="2020-01" db="EMBL/GenBank/DDBJ databases">
        <title>Insect and environment-associated Actinomycetes.</title>
        <authorList>
            <person name="Currrie C."/>
            <person name="Chevrette M."/>
            <person name="Carlson C."/>
            <person name="Stubbendieck R."/>
            <person name="Wendt-Pienkowski E."/>
        </authorList>
    </citation>
    <scope>NUCLEOTIDE SEQUENCE</scope>
    <source>
        <strain evidence="1">SID14436</strain>
    </source>
</reference>
<evidence type="ECO:0000313" key="1">
    <source>
        <dbReference type="EMBL" id="NEA85472.1"/>
    </source>
</evidence>
<gene>
    <name evidence="1" type="ORF">G3I53_05260</name>
</gene>
<dbReference type="AlphaFoldDB" id="A0A6G3QQ74"/>
<accession>A0A6G3QQ74</accession>
<dbReference type="EMBL" id="JAAGMD010000139">
    <property type="protein sequence ID" value="NEA85472.1"/>
    <property type="molecule type" value="Genomic_DNA"/>
</dbReference>
<comment type="caution">
    <text evidence="1">The sequence shown here is derived from an EMBL/GenBank/DDBJ whole genome shotgun (WGS) entry which is preliminary data.</text>
</comment>
<proteinExistence type="predicted"/>